<name>A0A516NXF6_9NOCA</name>
<dbReference type="AlphaFoldDB" id="A0A516NXF6"/>
<gene>
    <name evidence="2" type="ORF">FOH10_17910</name>
</gene>
<evidence type="ECO:0000259" key="1">
    <source>
        <dbReference type="Pfam" id="PF04149"/>
    </source>
</evidence>
<reference evidence="2 3" key="1">
    <citation type="submission" date="2019-07" db="EMBL/GenBank/DDBJ databases">
        <title>Complete Genome Sequence and Methylome Analysis of Nocardia otitidis-caviarum NEB252.</title>
        <authorList>
            <person name="Fomenkov A."/>
            <person name="Anton B.P."/>
            <person name="Vincze T."/>
            <person name="Roberts R.J."/>
        </authorList>
    </citation>
    <scope>NUCLEOTIDE SEQUENCE [LARGE SCALE GENOMIC DNA]</scope>
    <source>
        <strain evidence="2 3">NEB252</strain>
    </source>
</reference>
<dbReference type="EMBL" id="CP041695">
    <property type="protein sequence ID" value="QDP83571.1"/>
    <property type="molecule type" value="Genomic_DNA"/>
</dbReference>
<dbReference type="KEGG" id="nod:FOH10_17910"/>
<dbReference type="Pfam" id="PF04149">
    <property type="entry name" value="DUF397"/>
    <property type="match status" value="1"/>
</dbReference>
<dbReference type="GeneID" id="80334246"/>
<dbReference type="RefSeq" id="WP_143984168.1">
    <property type="nucleotide sequence ID" value="NZ_CP041695.1"/>
</dbReference>
<protein>
    <submittedName>
        <fullName evidence="2">DUF397 domain-containing protein</fullName>
    </submittedName>
</protein>
<evidence type="ECO:0000313" key="3">
    <source>
        <dbReference type="Proteomes" id="UP000317039"/>
    </source>
</evidence>
<accession>A0A516NXF6</accession>
<sequence>MFDPAQATWFKSSYSTSGGECVEAAHLPGGSVGVRDSTLGEESPVLLFDGPAWDAFTSAVDAGRFDPR</sequence>
<dbReference type="InterPro" id="IPR007278">
    <property type="entry name" value="DUF397"/>
</dbReference>
<dbReference type="Proteomes" id="UP000317039">
    <property type="component" value="Chromosome"/>
</dbReference>
<proteinExistence type="predicted"/>
<organism evidence="2 3">
    <name type="scientific">Nocardia otitidiscaviarum</name>
    <dbReference type="NCBI Taxonomy" id="1823"/>
    <lineage>
        <taxon>Bacteria</taxon>
        <taxon>Bacillati</taxon>
        <taxon>Actinomycetota</taxon>
        <taxon>Actinomycetes</taxon>
        <taxon>Mycobacteriales</taxon>
        <taxon>Nocardiaceae</taxon>
        <taxon>Nocardia</taxon>
    </lineage>
</organism>
<feature type="domain" description="DUF397" evidence="1">
    <location>
        <begin position="7"/>
        <end position="60"/>
    </location>
</feature>
<evidence type="ECO:0000313" key="2">
    <source>
        <dbReference type="EMBL" id="QDP83571.1"/>
    </source>
</evidence>